<dbReference type="Proteomes" id="UP000245202">
    <property type="component" value="Unassembled WGS sequence"/>
</dbReference>
<sequence>MKWGLKSKGTIAAALATTLVLAGCSGGANEAPSETGGNAAAGGNTAFNLWLGWSATINNDSSVQKHWKENEPGVAVTLEATQGDVATALNLRLNTDGFKDAAIFNRSETVESAMQRSKKILSLEQYFDMPDKYPGLASIPKQYLEEMKDENGQIWSIPTWFDQNPDNPWPGWASQTWLVRTDVLEKVGMTMDDLATLEGMEEYLKAAASVKDDAGKTLNPMGFLMDPNDTIGWNDENAILSAFGVTTGSAGGVIPVAEKNGEFVLLYDDPQFKAAYQWLNEMYLAKLIDPEVVTDKKERYKEKNKSGRTALNVGSFFNVDSSLWETLEGPTEPGWYYQVVPFPKVEGVDQVGANQVVDPYPGYDVYVSKDSKNLEAILKFFDYTLQPKAEQQQVINEGPEGVFWGWVDQPLGEWKYIDEAYSAERNSGDAARKSTVTPELYMASSYNNDWYPWWNYNVTVGAKRTSEFTSKVGAMGGVRGAELYDMVKAESGGLWEKYGPELETVRKEYRAKLIMAKDAAQFETTWNQFRDALEKRAHWSELKEEWQTSYDALLAKQ</sequence>
<evidence type="ECO:0000313" key="3">
    <source>
        <dbReference type="EMBL" id="GBG10684.1"/>
    </source>
</evidence>
<dbReference type="PANTHER" id="PTHR43649">
    <property type="entry name" value="ARABINOSE-BINDING PROTEIN-RELATED"/>
    <property type="match status" value="1"/>
</dbReference>
<dbReference type="InterPro" id="IPR050490">
    <property type="entry name" value="Bact_solute-bd_prot1"/>
</dbReference>
<organism evidence="3 4">
    <name type="scientific">Paenibacillus agaridevorans</name>
    <dbReference type="NCBI Taxonomy" id="171404"/>
    <lineage>
        <taxon>Bacteria</taxon>
        <taxon>Bacillati</taxon>
        <taxon>Bacillota</taxon>
        <taxon>Bacilli</taxon>
        <taxon>Bacillales</taxon>
        <taxon>Paenibacillaceae</taxon>
        <taxon>Paenibacillus</taxon>
    </lineage>
</organism>
<evidence type="ECO:0000313" key="4">
    <source>
        <dbReference type="Proteomes" id="UP000245202"/>
    </source>
</evidence>
<dbReference type="PANTHER" id="PTHR43649:SF33">
    <property type="entry name" value="POLYGALACTURONAN_RHAMNOGALACTURONAN-BINDING PROTEIN YTCQ"/>
    <property type="match status" value="1"/>
</dbReference>
<comment type="caution">
    <text evidence="3">The sequence shown here is derived from an EMBL/GenBank/DDBJ whole genome shotgun (WGS) entry which is preliminary data.</text>
</comment>
<evidence type="ECO:0000256" key="1">
    <source>
        <dbReference type="ARBA" id="ARBA00022729"/>
    </source>
</evidence>
<keyword evidence="1 2" id="KW-0732">Signal</keyword>
<dbReference type="Gene3D" id="3.40.190.10">
    <property type="entry name" value="Periplasmic binding protein-like II"/>
    <property type="match status" value="2"/>
</dbReference>
<gene>
    <name evidence="3" type="ORF">PAT3040_05436</name>
</gene>
<feature type="chain" id="PRO_5039289055" description="ABC transporter substrate-binding protein" evidence="2">
    <location>
        <begin position="23"/>
        <end position="557"/>
    </location>
</feature>
<dbReference type="AlphaFoldDB" id="A0A2R5F3U9"/>
<dbReference type="RefSeq" id="WP_108995130.1">
    <property type="nucleotide sequence ID" value="NZ_BDQX01000339.1"/>
</dbReference>
<accession>A0A2R5F3U9</accession>
<dbReference type="SUPFAM" id="SSF53850">
    <property type="entry name" value="Periplasmic binding protein-like II"/>
    <property type="match status" value="1"/>
</dbReference>
<evidence type="ECO:0008006" key="5">
    <source>
        <dbReference type="Google" id="ProtNLM"/>
    </source>
</evidence>
<dbReference type="PROSITE" id="PS51257">
    <property type="entry name" value="PROKAR_LIPOPROTEIN"/>
    <property type="match status" value="1"/>
</dbReference>
<feature type="signal peptide" evidence="2">
    <location>
        <begin position="1"/>
        <end position="22"/>
    </location>
</feature>
<reference evidence="3 4" key="1">
    <citation type="submission" date="2017-08" db="EMBL/GenBank/DDBJ databases">
        <title>Substantial Increase in Enzyme Production by Combined Drug-Resistance Mutations in Paenibacillus agaridevorans.</title>
        <authorList>
            <person name="Tanaka Y."/>
            <person name="Funane K."/>
            <person name="Hosaka T."/>
            <person name="Shiwa Y."/>
            <person name="Fujita N."/>
            <person name="Miyazaki T."/>
            <person name="Yoshikawa H."/>
            <person name="Murakami K."/>
            <person name="Kasahara K."/>
            <person name="Inaoka T."/>
            <person name="Hiraga Y."/>
            <person name="Ochi K."/>
        </authorList>
    </citation>
    <scope>NUCLEOTIDE SEQUENCE [LARGE SCALE GENOMIC DNA]</scope>
    <source>
        <strain evidence="3 4">T-3040</strain>
    </source>
</reference>
<protein>
    <recommendedName>
        <fullName evidence="5">ABC transporter substrate-binding protein</fullName>
    </recommendedName>
</protein>
<keyword evidence="4" id="KW-1185">Reference proteome</keyword>
<proteinExistence type="predicted"/>
<name>A0A2R5F3U9_9BACL</name>
<dbReference type="EMBL" id="BDQX01000339">
    <property type="protein sequence ID" value="GBG10684.1"/>
    <property type="molecule type" value="Genomic_DNA"/>
</dbReference>
<evidence type="ECO:0000256" key="2">
    <source>
        <dbReference type="SAM" id="SignalP"/>
    </source>
</evidence>